<dbReference type="InterPro" id="IPR051551">
    <property type="entry name" value="Autotransporter_adhesion"/>
</dbReference>
<evidence type="ECO:0000256" key="2">
    <source>
        <dbReference type="SAM" id="SignalP"/>
    </source>
</evidence>
<protein>
    <submittedName>
        <fullName evidence="4">Autotransporter-associated beta strand repeat-containing protein</fullName>
    </submittedName>
</protein>
<accession>A0AAE9ZUV7</accession>
<dbReference type="Pfam" id="PF22633">
    <property type="entry name" value="F5_F8_type_C_2"/>
    <property type="match status" value="1"/>
</dbReference>
<dbReference type="SUPFAM" id="SSF51126">
    <property type="entry name" value="Pectin lyase-like"/>
    <property type="match status" value="5"/>
</dbReference>
<keyword evidence="5" id="KW-1185">Reference proteome</keyword>
<organism evidence="4 5">
    <name type="scientific">Synoicihabitans lomoniglobus</name>
    <dbReference type="NCBI Taxonomy" id="2909285"/>
    <lineage>
        <taxon>Bacteria</taxon>
        <taxon>Pseudomonadati</taxon>
        <taxon>Verrucomicrobiota</taxon>
        <taxon>Opitutia</taxon>
        <taxon>Opitutales</taxon>
        <taxon>Opitutaceae</taxon>
        <taxon>Synoicihabitans</taxon>
    </lineage>
</organism>
<feature type="domain" description="F5/8 type C" evidence="3">
    <location>
        <begin position="25"/>
        <end position="179"/>
    </location>
</feature>
<dbReference type="NCBIfam" id="TIGR02601">
    <property type="entry name" value="autotrns_rpt"/>
    <property type="match status" value="13"/>
</dbReference>
<dbReference type="InterPro" id="IPR011050">
    <property type="entry name" value="Pectin_lyase_fold/virulence"/>
</dbReference>
<dbReference type="InterPro" id="IPR013425">
    <property type="entry name" value="Autotrns_rpt"/>
</dbReference>
<dbReference type="EMBL" id="CP119075">
    <property type="protein sequence ID" value="WED63519.1"/>
    <property type="molecule type" value="Genomic_DNA"/>
</dbReference>
<dbReference type="InterPro" id="IPR000421">
    <property type="entry name" value="FA58C"/>
</dbReference>
<evidence type="ECO:0000256" key="1">
    <source>
        <dbReference type="ARBA" id="ARBA00022729"/>
    </source>
</evidence>
<dbReference type="Pfam" id="PF12951">
    <property type="entry name" value="PATR"/>
    <property type="match status" value="17"/>
</dbReference>
<name>A0AAE9ZUV7_9BACT</name>
<proteinExistence type="predicted"/>
<dbReference type="Proteomes" id="UP001218638">
    <property type="component" value="Chromosome"/>
</dbReference>
<dbReference type="Gene3D" id="2.160.20.20">
    <property type="match status" value="7"/>
</dbReference>
<dbReference type="Gene3D" id="2.60.120.260">
    <property type="entry name" value="Galactose-binding domain-like"/>
    <property type="match status" value="1"/>
</dbReference>
<dbReference type="PANTHER" id="PTHR35037:SF3">
    <property type="entry name" value="C-TERMINAL REGION OF AIDA-LIKE PROTEIN"/>
    <property type="match status" value="1"/>
</dbReference>
<dbReference type="PANTHER" id="PTHR35037">
    <property type="entry name" value="C-TERMINAL REGION OF AIDA-LIKE PROTEIN"/>
    <property type="match status" value="1"/>
</dbReference>
<keyword evidence="1 2" id="KW-0732">Signal</keyword>
<dbReference type="SUPFAM" id="SSF49785">
    <property type="entry name" value="Galactose-binding domain-like"/>
    <property type="match status" value="1"/>
</dbReference>
<dbReference type="RefSeq" id="WP_330932053.1">
    <property type="nucleotide sequence ID" value="NZ_CP119075.1"/>
</dbReference>
<dbReference type="InterPro" id="IPR008979">
    <property type="entry name" value="Galactose-bd-like_sf"/>
</dbReference>
<feature type="signal peptide" evidence="2">
    <location>
        <begin position="1"/>
        <end position="20"/>
    </location>
</feature>
<dbReference type="InterPro" id="IPR012332">
    <property type="entry name" value="Autotransporter_pectin_lyase_C"/>
</dbReference>
<evidence type="ECO:0000313" key="5">
    <source>
        <dbReference type="Proteomes" id="UP001218638"/>
    </source>
</evidence>
<sequence length="4021" mass="400478">MSVSAFLLTAPSLSAQTVVAVTPTSTTLDSLLENSPVSQITDQSGLSSGYTSGTTTFATATTATHNNTSSTRWLSNGDTTGSMVFDLGDTFTLTSFALWNMASSSSQAVNGFTIETSVTSDFTSATTVLTSSASNSGVNSAAPSQNFSLTETDARYVRWNITSNKGNGTITAAGEVLFGGYLAAVSIFDAEVLSLMDRGGYSGDPTIYVLGENAAYDKTFSSAATLGSTKDYNQLLIQNGSVVDFASGQDQLTLDSDHNTVTVDDPGSSLTVATLTNNGTNNAVQVTDGGLVDADSLVMGDNADLNISIDGSSSSFQRDSVTLGTGATLSATVGNGGTYQVHDAVAETITLNDGGTLHVTSLDSASSFELDTLASLTFESGATIKSDVALSDDSTFTVSSGRTVDISGGGSFDSAFTLDGGTVAVNDFNLATDNLTFTSGSLDTSGTLTVGSDNSTQTISGVISGTGSLTKTGTSELTLTGANTYSGGTTTENGTLIGDTSSLQGDITHNGYSLQFDQSTDGTFAGNISGSGSFTKSGSGDLTLSGANSYSGGTTVSAGTLTGTTSSLTGDITNAAALVFDQDFDGSYTGELSGSGTLTTSGTGALTFSGDSSYTGTTTINSTSSVTLGHASAVGTGSIIVDGTLDTGSHGLDLTRIDAAESDGTISGSGTFTVDTDTNIDFGTQLTGTGDLTKSGTGTVSFGVIGANLDLSGDLTVNGGLVDIGLLQSGTVNEFFLNGGGLALGEYHNFDRAVELQSGGGTLHLSGNVSGWDGEISGTGSLTKTGDGELVLYASNTYSGGTTISGGTLTGTTSTLQGDITNNATLEFDQSTSGTFADIISGTGAVNITDSGNVTLSGNNTFSGTTTVADGTLTASHANALGATTAGTTVQSGATLALSGGNTFDAETITLNGTGDGGAGALANVSGDNSISAVTLASDSTIDVASGTTLTTTGSFTNNGLLTKTGDGRLNLTNPTSGSSTTITISEGTLQGNYSIFNTIASFTNNAELDFDADFDGTYSGVISGTGAFTKSGTGELTLSGSNTYSGGTTVSGGILIGTTTSLQGDITNNATLEFDQSTDGTFSDVISGTGSVTKSGTGNLSLSGTNTYSGGTTISDGTLTGTTATLQGNILNNAALVFDQDSNGTYAGVLSGTGSLTTTGTGSLIFSGNSSHSGSNTIDSNNTLTLGHANALGTGAIIVDGALDTGSHGLDLTRIDAAESDGTISGSGTFTVDTDTNIDFGTQLTGTGDLTKSGTGTVSFGVIGANLDLSGDLTVNGGLVDIGLLQSGTVNEFFLNGGGLALGEYHNFDRAVELQSGGGTLHLSGNVSGWDGEISGTGSLTKTGDGELVLYASNTYSGGTTISGGTLTGTTSTLQGDITNNATLEFDQSTSGTFADIISGTGAVNITDSGNVTLSGNNTFSGTTTVADGTLTASHANALGATTAGTTVQSGATLALSGGNTFDAETITLNGTGDGGAGALANVSGDNSISAVTLASDSTIDVASGTTLTTTGSFTNNGLLTKTGDGRLNLTNPTSGSSTTITISEGTLQGNYSIFNTIASFTNNAELDFDADFDGTYSGVISGTGAFTKSGTGELTLSGSNTYSGGTTVSGGILIGTTTSLQGDITNNATLEFDQSTDGTFSDVISGTGSVAKFGMGTVTLSGTNTYSGGTTISEGTLSAAPTNLGSGTITINGGTLSTTTFDGTGNTFTSGGLVASDSVTNLPTIASGMTVDLTGDGSFATATTLDGGTLATADFNYTGGNLTFTSGTHQASGALSNVPDIQSGMTVDLSSGGSFATSTTLDGGNLTTAAFDGTNLTTNSGSLTASGSLTNLPSITSGVSVDISGGGSFGDATTLDGGTVASGAFDYSSGNLTFTTGAHELSGALTNLNTLGANQGIVLDSSSATWSPTGDIDAGSVTLDGNAKLNVADYDASNLTFTDGDLTVTGTLTGLDSLSNTSQDIILDGGIWSTSGDLNFGNFPDLSENVTLKNGATLSLHDYTGYTMNGDLTGSGGGTLAVSGTLTAGTFESFNDADLTIDLTPGGQMVNTVFGYTYIQSGHLIINDGTVGTEEGDYYFDPTNSSSASLTVKGTLSGTLRSESNLTLVLDGGSHSTTSTNINALASVVIQNNGSLGVAAYDADALTFTDGTLTATGALTNLPTIAANNTVDISGGGSFGDATTLDGGQVNVANFNLASDNLTFTSGTLDTAGTLTVGSDNSTETLSGVISGSGILTKSGSGTTTLSGTNTYSGGTTISGGTLTGTTTSLQGDITNNAALAFDQDTDGTFSDVISGSGSLTKSGTGSLSLSGTNTYSGGTTVASGTLSLGSDSAAGTGTITTTGSVIDYADGVTIANAIDLQSDTTQLQVTTGSSATQSGVIGETGGARPLEKIGDGTLALTGTNTYTGGTTISAGTLSGTNANFGSGTITIDGGTLATTDFDATNLAFTSGSLTTTGALTNLNALTADQTVELNGGYWSPSGNIDAGDVILHNTGQLTVGDYDATNLAGVSGDHSNPASTLTTTGTLTNVNHAADLNIDVVLDGGTWADSTLTNGLAITIQNGGSLTTPADYDASLLTFTNGTLNTSGALTNLNSQSTGTGIVLDGGSWSPTGDIDDGSLTLQNAAALTIGDYDASNLTFTSGSITTDGALTNLNTLNANHTVTIDGASATWSPTDNIDAGTVNLTEGSLTLNTSFDAANLTFASTFSEPVALLTMNSGTLTNLNTLQVGQRVTLNGSSSWAPTGNIEAGETVLNSASATLTTTGDLDTRVVTFNAGTLAGDGVLSELPTIGSNMTVDLSSGGSLGTATTLDGGDLITADFDATLLTSTRGDLTASGAVSNLGTIGTNLNVDLTGGGSLPTATSLSGGNLRVADFDATQLSLSSGTLLATGDVSNLADIGSNLFVLMSSSAAFDTATTLDGGTVAISGSPGIYDFSANNLTFSSGTVSFFETNVANMPDITSGQIVELESTGFATTATLNGGEVELVDGIYDFNDLNFTFTAGTLTLSEAGLANLPAITTNQTVDITEGGFITTTFLAGGTLITDNFDEDDDVLFAFGTLQAYGAVHDLGSIINGQIVDISNGGSIEDLTTLDGGTLRVDDIDFDDEPVIFNAGTVVALGNVYLEDDLESGMILDITAGGELGGGADIIGGTLKTVDFDADGPSPTDFYEGTLSVTGELTNLDRLYGPDEGDGQTVILDGGTWSPDRGESDSDYINEGNVTIQNDGLLIVNGNYDATNLTFTHGTLTLTNEAELENLNTLGAGQTVVLDDAFWMAEGDINAGNIEMTNGSFLVANSGGGASTEFDATNLTFTSGGLAVEDQDLVNLNTVGTNQSVYLDNGSWAPSGSIDNADEIGLYNDASLTVGDYDASNLDFDSGTVTTTGSLTNLDTLGADNAVVIDGGEWLPTGGDISAGSVTVQNDGLLGVGTDFSTGTYDATNLTLTSGTLSSNHDITNLDTLGTGATVELLAEADWSPAGNIEAGTVKLNGGTLNVGDYDATNLPLSFDGADAGGTLVTTGTLTHLDSLTATLNVTLDGGTWNTTGDIDAGAVTVQNDGNLGVADYDATNLTLTAGTVTASGALTNLNTLSSSDQTVVLDGGSWSPTGSVGAGNVTLQNDGTLNVGDYDATRLTLSNGTVASDGSLTNLPTIAANTTIDLTLGGTLDSATTLDRGTINATELDATHLTFTSGTINVAGGPLTNLNTLGANQTVTLDNASWSTTGDIDNGHVTLTNNASLTVADYDTANLTFTSGTLEATGTLTHDQQLAANQTVRLNGTEATYDVGSDLQLSAGTVELTNGGTLSVGDHTATVLDAGTISFESGGGAIALDGGTLNLASLDGPFGLDADASITGNGSIFGNVNLGVGGTIDGDATGLEVFGHISGTGTLADLTLFGNIDIGNSPGDIYFENVDLSSESTIALAIEGPDLGQFDRLFVNASSDVSEATLQITFDSYTPASLALTFAIVSNDSGTDFASISTPEGWSLSNAGLLTYGASAVPEPGSFALLAGLATLGLAATRRRRSA</sequence>
<gene>
    <name evidence="4" type="ORF">PXH66_14370</name>
</gene>
<evidence type="ECO:0000313" key="4">
    <source>
        <dbReference type="EMBL" id="WED63519.1"/>
    </source>
</evidence>
<feature type="chain" id="PRO_5042247723" evidence="2">
    <location>
        <begin position="21"/>
        <end position="4021"/>
    </location>
</feature>
<dbReference type="KEGG" id="slom:PXH66_14370"/>
<dbReference type="PROSITE" id="PS50022">
    <property type="entry name" value="FA58C_3"/>
    <property type="match status" value="1"/>
</dbReference>
<evidence type="ECO:0000259" key="3">
    <source>
        <dbReference type="PROSITE" id="PS50022"/>
    </source>
</evidence>
<reference evidence="4" key="1">
    <citation type="submission" date="2023-03" db="EMBL/GenBank/DDBJ databases">
        <title>Lomoglobus Profundus gen. nov., sp. nov., a novel member of the phylum Verrucomicrobia, isolated from deep-marine sediment of South China Sea.</title>
        <authorList>
            <person name="Ahmad T."/>
            <person name="Ishaq S.E."/>
            <person name="Wang F."/>
        </authorList>
    </citation>
    <scope>NUCLEOTIDE SEQUENCE</scope>
    <source>
        <strain evidence="4">LMO-M01</strain>
    </source>
</reference>